<reference evidence="2 3" key="1">
    <citation type="submission" date="2015-01" db="EMBL/GenBank/DDBJ databases">
        <title>Genome Sequencing of Rickettsiales.</title>
        <authorList>
            <person name="Daugherty S.C."/>
            <person name="Su Q."/>
            <person name="Abolude K."/>
            <person name="Beier-Sexton M."/>
            <person name="Carlyon J.A."/>
            <person name="Carter R."/>
            <person name="Day N.P."/>
            <person name="Dumler S.J."/>
            <person name="Dyachenko V."/>
            <person name="Godinez A."/>
            <person name="Kurtti T.J."/>
            <person name="Lichay M."/>
            <person name="Mullins K.E."/>
            <person name="Ott S."/>
            <person name="Pappas-Brown V."/>
            <person name="Paris D.H."/>
            <person name="Patel P."/>
            <person name="Richards A.L."/>
            <person name="Sadzewicz L."/>
            <person name="Sears K."/>
            <person name="Seidman D."/>
            <person name="Sengamalay N."/>
            <person name="Stenos J."/>
            <person name="Tallon L.J."/>
            <person name="Vincent G."/>
            <person name="Fraser C.M."/>
            <person name="Munderloh U."/>
            <person name="Dunning-Hotopp J.C."/>
        </authorList>
    </citation>
    <scope>NUCLEOTIDE SEQUENCE [LARGE SCALE GENOMIC DNA]</scope>
    <source>
        <strain evidence="2 3">NCH-1</strain>
    </source>
</reference>
<evidence type="ECO:0000313" key="3">
    <source>
        <dbReference type="Proteomes" id="UP000033754"/>
    </source>
</evidence>
<keyword evidence="1" id="KW-0472">Membrane</keyword>
<dbReference type="AlphaFoldDB" id="A0A0F3N477"/>
<keyword evidence="1" id="KW-0812">Transmembrane</keyword>
<sequence>MGFMGLRGGDSSVVICIGDNGAVIVNIVGGVICGKYFVDSAKGRAWEEVKECILENKRSYIYLVLDHSSQVYGMRELPPTCKLLPQSMWRNRQGGFVDVKGFKTSFFVVNAVKNGQSFVRHMFVESRIEDGLFEDVLNFVTQHSSSFFQGVLLFSLELAYIAHGVAAREGNIKEWVVFLAYTKVGDFRLIVLRNGKLFDATSIRVMQSESELPDVVAGKVYHSMQNAVSEISSIYGPVAPEDIGLYMVVSGCVKSCLLSFDLKKEDINVFTPYELGKVLKIQDCVSVGSMCCDTVLLYEMMKKREFQHIMHTKKTFEMRRVSLLKKFAIVPTVYAIALLAVLCVYGGISVLETKDMRLLLNDESAKLLERLESIRGDQEFARIHEMYDVVDLYRSLSSVDRYPMVNLSVLSKMPRDGFEFTSFDWSVTEDFGVTIALGVSVKGGKIRNVAHKLDHVLEGFRVIEVAPVDVKTGNFIIRLERI</sequence>
<organism evidence="2 3">
    <name type="scientific">Anaplasma phagocytophilum str. NCH-1</name>
    <dbReference type="NCBI Taxonomy" id="1359161"/>
    <lineage>
        <taxon>Bacteria</taxon>
        <taxon>Pseudomonadati</taxon>
        <taxon>Pseudomonadota</taxon>
        <taxon>Alphaproteobacteria</taxon>
        <taxon>Rickettsiales</taxon>
        <taxon>Anaplasmataceae</taxon>
        <taxon>Anaplasma</taxon>
        <taxon>phagocytophilum group</taxon>
    </lineage>
</organism>
<dbReference type="RefSeq" id="WP_020849066.1">
    <property type="nucleotide sequence ID" value="NZ_LANT01000009.1"/>
</dbReference>
<dbReference type="PATRIC" id="fig|1359161.3.peg.1607"/>
<keyword evidence="1" id="KW-1133">Transmembrane helix</keyword>
<dbReference type="EMBL" id="LANT01000009">
    <property type="protein sequence ID" value="KJV62860.1"/>
    <property type="molecule type" value="Genomic_DNA"/>
</dbReference>
<dbReference type="Proteomes" id="UP000033754">
    <property type="component" value="Unassembled WGS sequence"/>
</dbReference>
<feature type="transmembrane region" description="Helical" evidence="1">
    <location>
        <begin position="327"/>
        <end position="348"/>
    </location>
</feature>
<evidence type="ECO:0000313" key="2">
    <source>
        <dbReference type="EMBL" id="KJV62860.1"/>
    </source>
</evidence>
<comment type="caution">
    <text evidence="2">The sequence shown here is derived from an EMBL/GenBank/DDBJ whole genome shotgun (WGS) entry which is preliminary data.</text>
</comment>
<evidence type="ECO:0000256" key="1">
    <source>
        <dbReference type="SAM" id="Phobius"/>
    </source>
</evidence>
<gene>
    <name evidence="2" type="ORF">EPHNCH_1414</name>
</gene>
<name>A0A0F3N477_ANAPH</name>
<protein>
    <submittedName>
        <fullName evidence="2">Uncharacterized protein</fullName>
    </submittedName>
</protein>
<proteinExistence type="predicted"/>
<accession>A0A0F3N477</accession>